<protein>
    <recommendedName>
        <fullName evidence="3">DUF4089 domain-containing protein</fullName>
    </recommendedName>
</protein>
<gene>
    <name evidence="1" type="ORF">SAMN04487779_101654</name>
</gene>
<evidence type="ECO:0000313" key="1">
    <source>
        <dbReference type="EMBL" id="SDE00528.1"/>
    </source>
</evidence>
<organism evidence="1 2">
    <name type="scientific">Belnapia rosea</name>
    <dbReference type="NCBI Taxonomy" id="938405"/>
    <lineage>
        <taxon>Bacteria</taxon>
        <taxon>Pseudomonadati</taxon>
        <taxon>Pseudomonadota</taxon>
        <taxon>Alphaproteobacteria</taxon>
        <taxon>Acetobacterales</taxon>
        <taxon>Roseomonadaceae</taxon>
        <taxon>Belnapia</taxon>
    </lineage>
</organism>
<dbReference type="RefSeq" id="WP_143018224.1">
    <property type="nucleotide sequence ID" value="NZ_FMZX01000016.1"/>
</dbReference>
<dbReference type="Proteomes" id="UP000198925">
    <property type="component" value="Unassembled WGS sequence"/>
</dbReference>
<dbReference type="STRING" id="938405.SAMN02927895_01242"/>
<name>A0A1G6ZD11_9PROT</name>
<evidence type="ECO:0008006" key="3">
    <source>
        <dbReference type="Google" id="ProtNLM"/>
    </source>
</evidence>
<dbReference type="EMBL" id="FMZX01000016">
    <property type="protein sequence ID" value="SDE00528.1"/>
    <property type="molecule type" value="Genomic_DNA"/>
</dbReference>
<dbReference type="AlphaFoldDB" id="A0A1G6ZD11"/>
<reference evidence="1 2" key="1">
    <citation type="submission" date="2016-10" db="EMBL/GenBank/DDBJ databases">
        <authorList>
            <person name="de Groot N.N."/>
        </authorList>
    </citation>
    <scope>NUCLEOTIDE SEQUENCE [LARGE SCALE GENOMIC DNA]</scope>
    <source>
        <strain evidence="1 2">CPCC 100156</strain>
    </source>
</reference>
<accession>A0A1G6ZD11</accession>
<proteinExistence type="predicted"/>
<sequence length="64" mass="7306">MPEEMELDFQSALRVAGITLPEDRYPVMLDAYRSYRALVEILDEPMPYAEEPAAAPRLAPSPRR</sequence>
<keyword evidence="2" id="KW-1185">Reference proteome</keyword>
<evidence type="ECO:0000313" key="2">
    <source>
        <dbReference type="Proteomes" id="UP000198925"/>
    </source>
</evidence>